<dbReference type="InterPro" id="IPR010037">
    <property type="entry name" value="FkbH_domain"/>
</dbReference>
<accession>A0A0N6WAJ0</accession>
<dbReference type="InterPro" id="IPR023214">
    <property type="entry name" value="HAD_sf"/>
</dbReference>
<dbReference type="AlphaFoldDB" id="A0A0N6WAJ0"/>
<dbReference type="Gene3D" id="3.40.50.1000">
    <property type="entry name" value="HAD superfamily/HAD-like"/>
    <property type="match status" value="1"/>
</dbReference>
<dbReference type="SUPFAM" id="SSF55729">
    <property type="entry name" value="Acyl-CoA N-acyltransferases (Nat)"/>
    <property type="match status" value="1"/>
</dbReference>
<protein>
    <submittedName>
        <fullName evidence="1">FkbH-like protein</fullName>
    </submittedName>
</protein>
<organism evidence="1">
    <name type="scientific">Myxococcus virescens</name>
    <dbReference type="NCBI Taxonomy" id="83456"/>
    <lineage>
        <taxon>Bacteria</taxon>
        <taxon>Pseudomonadati</taxon>
        <taxon>Myxococcota</taxon>
        <taxon>Myxococcia</taxon>
        <taxon>Myxococcales</taxon>
        <taxon>Cystobacterineae</taxon>
        <taxon>Myxococcaceae</taxon>
        <taxon>Myxococcus</taxon>
    </lineage>
</organism>
<sequence length="356" mass="40685">MSSHAQTASPVQAGAVKCVVWDLDDTLWQGVLLEEKEVGLRPRIQEVLRTLDARGILQSIASRNEPEHARQQLERFGVWEFFLHPQIGWGSKSASIQRIAEQLNIGIDSIAFVDDSPFELAEVAHELPKVRCVDARDYESLLERPEFRPPFITQDTQLRRRMYIEDMQRQQHEERFEGPKEDFLKTLDMRLAIFDAAREDLERAHELTQRTHQLNSTGITYGYEELEQLMRSERHSLLMCSLDDRFGSYGRVGLMLLERNPEGWVLRLLLMSCRVMNRGVGSVLLNFVMSSARARGVELRADFIPTDRNRPMAIAYAFAGFREVQSANGVQVLRADLSRVQGLPPYLTLDTSGAAL</sequence>
<dbReference type="SUPFAM" id="SSF56784">
    <property type="entry name" value="HAD-like"/>
    <property type="match status" value="1"/>
</dbReference>
<dbReference type="EMBL" id="KP143770">
    <property type="protein sequence ID" value="AJY78087.1"/>
    <property type="molecule type" value="Genomic_DNA"/>
</dbReference>
<dbReference type="InterPro" id="IPR010036">
    <property type="entry name" value="MDP_1_eu_arc"/>
</dbReference>
<dbReference type="Gene3D" id="3.40.630.30">
    <property type="match status" value="1"/>
</dbReference>
<proteinExistence type="predicted"/>
<dbReference type="InterPro" id="IPR010033">
    <property type="entry name" value="HAD_SF_ppase_IIIC"/>
</dbReference>
<dbReference type="PANTHER" id="PTHR17901">
    <property type="entry name" value="MAGNESIUM-DEPENDENT PHOSPHATASE 1 MDP1"/>
    <property type="match status" value="1"/>
</dbReference>
<evidence type="ECO:0000313" key="1">
    <source>
        <dbReference type="EMBL" id="AJY78087.1"/>
    </source>
</evidence>
<reference evidence="1" key="1">
    <citation type="submission" date="2014-11" db="EMBL/GenBank/DDBJ databases">
        <title>Production of the Bengamide Class of Marine Natural Products in Myxobacteria: Biosynthesis and Structure Activity Relationships.</title>
        <authorList>
            <person name="Wenzel S.C."/>
            <person name="Hoffmann H."/>
            <person name="Zhang J."/>
            <person name="Debussche L."/>
            <person name="Haag-Richter S."/>
            <person name="Kurz M."/>
            <person name="Nardi F."/>
            <person name="Lukat P."/>
            <person name="Kochems I."/>
            <person name="Tietgen H."/>
            <person name="Schummer D."/>
            <person name="Nicolas J.-P."/>
            <person name="Calvet L."/>
            <person name="Czepczor V."/>
            <person name="Vrignaud P."/>
            <person name="Muehlenweg A."/>
            <person name="Pelzer S."/>
            <person name="Mueller R."/>
            <person name="Broenstrup M."/>
        </authorList>
    </citation>
    <scope>NUCLEOTIDE SEQUENCE</scope>
    <source>
        <strain evidence="1">ST200611</strain>
    </source>
</reference>
<dbReference type="GO" id="GO:0016791">
    <property type="term" value="F:phosphatase activity"/>
    <property type="evidence" value="ECO:0007669"/>
    <property type="project" value="InterPro"/>
</dbReference>
<dbReference type="NCBIfam" id="TIGR01686">
    <property type="entry name" value="FkbH"/>
    <property type="match status" value="1"/>
</dbReference>
<dbReference type="NCBIfam" id="TIGR01681">
    <property type="entry name" value="HAD-SF-IIIC"/>
    <property type="match status" value="1"/>
</dbReference>
<dbReference type="InterPro" id="IPR036412">
    <property type="entry name" value="HAD-like_sf"/>
</dbReference>
<gene>
    <name evidence="1" type="primary">benE</name>
</gene>
<name>A0A0N6WAJ0_9BACT</name>
<dbReference type="PANTHER" id="PTHR17901:SF14">
    <property type="entry name" value="MAGNESIUM-DEPENDENT PHOSPHATASE 1"/>
    <property type="match status" value="1"/>
</dbReference>
<dbReference type="InterPro" id="IPR016181">
    <property type="entry name" value="Acyl_CoA_acyltransferase"/>
</dbReference>